<evidence type="ECO:0000259" key="7">
    <source>
        <dbReference type="SMART" id="SM00906"/>
    </source>
</evidence>
<feature type="region of interest" description="Disordered" evidence="6">
    <location>
        <begin position="1"/>
        <end position="46"/>
    </location>
</feature>
<comment type="subcellular location">
    <subcellularLocation>
        <location evidence="1">Nucleus</location>
    </subcellularLocation>
</comment>
<dbReference type="InterPro" id="IPR051711">
    <property type="entry name" value="Stress_Response_Reg"/>
</dbReference>
<feature type="region of interest" description="Disordered" evidence="6">
    <location>
        <begin position="86"/>
        <end position="112"/>
    </location>
</feature>
<evidence type="ECO:0000256" key="5">
    <source>
        <dbReference type="ARBA" id="ARBA00023242"/>
    </source>
</evidence>
<keyword evidence="5" id="KW-0539">Nucleus</keyword>
<comment type="caution">
    <text evidence="8">The sequence shown here is derived from an EMBL/GenBank/DDBJ whole genome shotgun (WGS) entry which is preliminary data.</text>
</comment>
<evidence type="ECO:0000313" key="8">
    <source>
        <dbReference type="EMBL" id="KAJ9134119.1"/>
    </source>
</evidence>
<dbReference type="GO" id="GO:0006351">
    <property type="term" value="P:DNA-templated transcription"/>
    <property type="evidence" value="ECO:0007669"/>
    <property type="project" value="InterPro"/>
</dbReference>
<organism evidence="8 9">
    <name type="scientific">Pleurostoma richardsiae</name>
    <dbReference type="NCBI Taxonomy" id="41990"/>
    <lineage>
        <taxon>Eukaryota</taxon>
        <taxon>Fungi</taxon>
        <taxon>Dikarya</taxon>
        <taxon>Ascomycota</taxon>
        <taxon>Pezizomycotina</taxon>
        <taxon>Sordariomycetes</taxon>
        <taxon>Sordariomycetidae</taxon>
        <taxon>Calosphaeriales</taxon>
        <taxon>Pleurostomataceae</taxon>
        <taxon>Pleurostoma</taxon>
    </lineage>
</organism>
<dbReference type="AlphaFoldDB" id="A0AA38R5D3"/>
<dbReference type="Proteomes" id="UP001174694">
    <property type="component" value="Unassembled WGS sequence"/>
</dbReference>
<dbReference type="Pfam" id="PF04082">
    <property type="entry name" value="Fungal_trans"/>
    <property type="match status" value="1"/>
</dbReference>
<feature type="domain" description="Xylanolytic transcriptional activator regulatory" evidence="7">
    <location>
        <begin position="309"/>
        <end position="390"/>
    </location>
</feature>
<dbReference type="GO" id="GO:0008270">
    <property type="term" value="F:zinc ion binding"/>
    <property type="evidence" value="ECO:0007669"/>
    <property type="project" value="InterPro"/>
</dbReference>
<evidence type="ECO:0000313" key="9">
    <source>
        <dbReference type="Proteomes" id="UP001174694"/>
    </source>
</evidence>
<dbReference type="EMBL" id="JANBVO010000045">
    <property type="protein sequence ID" value="KAJ9134119.1"/>
    <property type="molecule type" value="Genomic_DNA"/>
</dbReference>
<dbReference type="GO" id="GO:0043565">
    <property type="term" value="F:sequence-specific DNA binding"/>
    <property type="evidence" value="ECO:0007669"/>
    <property type="project" value="TreeGrafter"/>
</dbReference>
<evidence type="ECO:0000256" key="1">
    <source>
        <dbReference type="ARBA" id="ARBA00004123"/>
    </source>
</evidence>
<reference evidence="8" key="1">
    <citation type="submission" date="2022-07" db="EMBL/GenBank/DDBJ databases">
        <title>Fungi with potential for degradation of polypropylene.</title>
        <authorList>
            <person name="Gostincar C."/>
        </authorList>
    </citation>
    <scope>NUCLEOTIDE SEQUENCE</scope>
    <source>
        <strain evidence="8">EXF-13308</strain>
    </source>
</reference>
<evidence type="ECO:0000256" key="6">
    <source>
        <dbReference type="SAM" id="MobiDB-lite"/>
    </source>
</evidence>
<dbReference type="CDD" id="cd12148">
    <property type="entry name" value="fungal_TF_MHR"/>
    <property type="match status" value="1"/>
</dbReference>
<dbReference type="InterPro" id="IPR007219">
    <property type="entry name" value="XnlR_reg_dom"/>
</dbReference>
<dbReference type="GO" id="GO:0045944">
    <property type="term" value="P:positive regulation of transcription by RNA polymerase II"/>
    <property type="evidence" value="ECO:0007669"/>
    <property type="project" value="TreeGrafter"/>
</dbReference>
<keyword evidence="2" id="KW-0805">Transcription regulation</keyword>
<dbReference type="PANTHER" id="PTHR47540:SF2">
    <property type="entry name" value="ZN(II)2CYS6 TRANSCRIPTION FACTOR (EUROFUNG)"/>
    <property type="match status" value="1"/>
</dbReference>
<name>A0AA38R5D3_9PEZI</name>
<sequence length="714" mass="79308">MPAMDPTSPFGLRLVTGTESSPPHGSLRKRSRNDLADPKRSTGKRQMCLYETKYARGRPPTPLLTPGTRDRAVGTVAVSPLAVQNGGLGRSDLPLQRSVQPTPLPSRTSPDLGVTEIQGQYVEPTSGLAFLHRAWKRLSRQRPRVVADDSPSGSDRLQLQVRAGDKPFGIDGSGGGLPIPDLTTSTELLSYYFEVCIATYRFLHRPRVEAWLHHVHQNLHNGLQIEHGLGEMKAAVVLTILAIAVFHKGKCSGLHASEDEAVSMRKSDRLFLAACHLADAATGCPTLESVQARLAQVLYLLHSSRMNQAWYVFGNALQTIAALGLHRRAQRPRPLPARELPHDYIDAQCRRRTFWVAYILDVYLGIIFGRPRHYHDENIDQELPDPVNDQDMTTEGPRPAASRQDCSIDSLIYHARIGRIVGQISQHVYAINQQSGDSMTEIVRRIRDDLDSWAASLPVILGSIRPSSLVHPFRRQASAMRLARGHAIMHLNRPFLLWQLGNRSGKSAMVTRAVSDCMSAARDVLEMVEEMAQDGTLFHAFWWTHYVTFCSLAVVYVWKIQRDALGWKLETDSPWKHTDSLFELAESCQLHLAKATASNSPSRRYSIILEELRQEALCKSPGSAIQQSSHFQGDSTSLSVNNHTGLVGNMADDIDDSFILQPSGSITTALQNQWDAWQTTDWLDIDSLALGAFSGFAASPDSWVSTTLDPYQLT</sequence>
<keyword evidence="3" id="KW-0238">DNA-binding</keyword>
<evidence type="ECO:0000256" key="2">
    <source>
        <dbReference type="ARBA" id="ARBA00023015"/>
    </source>
</evidence>
<dbReference type="GO" id="GO:0005634">
    <property type="term" value="C:nucleus"/>
    <property type="evidence" value="ECO:0007669"/>
    <property type="project" value="UniProtKB-SubCell"/>
</dbReference>
<feature type="compositionally biased region" description="Polar residues" evidence="6">
    <location>
        <begin position="97"/>
        <end position="109"/>
    </location>
</feature>
<protein>
    <recommendedName>
        <fullName evidence="7">Xylanolytic transcriptional activator regulatory domain-containing protein</fullName>
    </recommendedName>
</protein>
<feature type="region of interest" description="Disordered" evidence="6">
    <location>
        <begin position="379"/>
        <end position="403"/>
    </location>
</feature>
<dbReference type="SMART" id="SM00906">
    <property type="entry name" value="Fungal_trans"/>
    <property type="match status" value="1"/>
</dbReference>
<evidence type="ECO:0000256" key="3">
    <source>
        <dbReference type="ARBA" id="ARBA00023125"/>
    </source>
</evidence>
<gene>
    <name evidence="8" type="ORF">NKR23_g10290</name>
</gene>
<proteinExistence type="predicted"/>
<keyword evidence="4" id="KW-0804">Transcription</keyword>
<evidence type="ECO:0000256" key="4">
    <source>
        <dbReference type="ARBA" id="ARBA00023163"/>
    </source>
</evidence>
<keyword evidence="9" id="KW-1185">Reference proteome</keyword>
<dbReference type="PANTHER" id="PTHR47540">
    <property type="entry name" value="THIAMINE REPRESSIBLE GENES REGULATORY PROTEIN THI5"/>
    <property type="match status" value="1"/>
</dbReference>
<accession>A0AA38R5D3</accession>